<feature type="domain" description="KANL2-like probable zinc-finger" evidence="3">
    <location>
        <begin position="113"/>
        <end position="157"/>
    </location>
</feature>
<dbReference type="GO" id="GO:0005634">
    <property type="term" value="C:nucleus"/>
    <property type="evidence" value="ECO:0007669"/>
    <property type="project" value="UniProtKB-SubCell"/>
</dbReference>
<proteinExistence type="predicted"/>
<evidence type="ECO:0000313" key="5">
    <source>
        <dbReference type="Proteomes" id="UP001163823"/>
    </source>
</evidence>
<dbReference type="Pfam" id="PF13891">
    <property type="entry name" value="zf-C3HC3H_KANSL2"/>
    <property type="match status" value="1"/>
</dbReference>
<evidence type="ECO:0000256" key="2">
    <source>
        <dbReference type="ARBA" id="ARBA00023242"/>
    </source>
</evidence>
<evidence type="ECO:0000256" key="1">
    <source>
        <dbReference type="ARBA" id="ARBA00004123"/>
    </source>
</evidence>
<sequence>MAESSPPSSQQQHMTIDSFHHDSVLAMSEYLTREEVLRRRSHRLKQLSRVYKDHYWALMEDVKSKYRDYYWTNGKSPFKEDHKRNDDGHLDCLEVTCEKLNYAHHNGDDIVRCNFNGCKSKAMALTRYCQTHILSDSKQKLYKQCNWMNKNRRCGQGELVSFLVQRIKRHTLCNS</sequence>
<evidence type="ECO:0000259" key="3">
    <source>
        <dbReference type="Pfam" id="PF13891"/>
    </source>
</evidence>
<reference evidence="4" key="1">
    <citation type="journal article" date="2023" name="Science">
        <title>Elucidation of the pathway for biosynthesis of saponin adjuvants from the soapbark tree.</title>
        <authorList>
            <person name="Reed J."/>
            <person name="Orme A."/>
            <person name="El-Demerdash A."/>
            <person name="Owen C."/>
            <person name="Martin L.B.B."/>
            <person name="Misra R.C."/>
            <person name="Kikuchi S."/>
            <person name="Rejzek M."/>
            <person name="Martin A.C."/>
            <person name="Harkess A."/>
            <person name="Leebens-Mack J."/>
            <person name="Louveau T."/>
            <person name="Stephenson M.J."/>
            <person name="Osbourn A."/>
        </authorList>
    </citation>
    <scope>NUCLEOTIDE SEQUENCE</scope>
    <source>
        <strain evidence="4">S10</strain>
    </source>
</reference>
<organism evidence="4 5">
    <name type="scientific">Quillaja saponaria</name>
    <name type="common">Soap bark tree</name>
    <dbReference type="NCBI Taxonomy" id="32244"/>
    <lineage>
        <taxon>Eukaryota</taxon>
        <taxon>Viridiplantae</taxon>
        <taxon>Streptophyta</taxon>
        <taxon>Embryophyta</taxon>
        <taxon>Tracheophyta</taxon>
        <taxon>Spermatophyta</taxon>
        <taxon>Magnoliopsida</taxon>
        <taxon>eudicotyledons</taxon>
        <taxon>Gunneridae</taxon>
        <taxon>Pentapetalae</taxon>
        <taxon>rosids</taxon>
        <taxon>fabids</taxon>
        <taxon>Fabales</taxon>
        <taxon>Quillajaceae</taxon>
        <taxon>Quillaja</taxon>
    </lineage>
</organism>
<dbReference type="EMBL" id="JARAOO010000004">
    <property type="protein sequence ID" value="KAJ7971820.1"/>
    <property type="molecule type" value="Genomic_DNA"/>
</dbReference>
<dbReference type="KEGG" id="qsa:O6P43_009791"/>
<evidence type="ECO:0000313" key="4">
    <source>
        <dbReference type="EMBL" id="KAJ7971820.1"/>
    </source>
</evidence>
<dbReference type="PANTHER" id="PTHR13453">
    <property type="entry name" value="KAT8 REGULATORY NSL COMPLEX SUBUNIT 2"/>
    <property type="match status" value="1"/>
</dbReference>
<comment type="subcellular location">
    <subcellularLocation>
        <location evidence="1">Nucleus</location>
    </subcellularLocation>
</comment>
<dbReference type="AlphaFoldDB" id="A0AAD7PZ07"/>
<keyword evidence="2" id="KW-0539">Nucleus</keyword>
<name>A0AAD7PZ07_QUISA</name>
<dbReference type="InterPro" id="IPR025927">
    <property type="entry name" value="Znf_KANL2-like"/>
</dbReference>
<comment type="caution">
    <text evidence="4">The sequence shown here is derived from an EMBL/GenBank/DDBJ whole genome shotgun (WGS) entry which is preliminary data.</text>
</comment>
<dbReference type="Proteomes" id="UP001163823">
    <property type="component" value="Chromosome 4"/>
</dbReference>
<dbReference type="PANTHER" id="PTHR13453:SF7">
    <property type="entry name" value="KAT8 REGULATORY NSL COMPLEX SUBUNIT 2"/>
    <property type="match status" value="1"/>
</dbReference>
<gene>
    <name evidence="4" type="ORF">O6P43_009791</name>
</gene>
<accession>A0AAD7PZ07</accession>
<keyword evidence="5" id="KW-1185">Reference proteome</keyword>
<dbReference type="InterPro" id="IPR026316">
    <property type="entry name" value="NSL2"/>
</dbReference>
<dbReference type="GO" id="GO:0044545">
    <property type="term" value="C:NSL complex"/>
    <property type="evidence" value="ECO:0007669"/>
    <property type="project" value="TreeGrafter"/>
</dbReference>
<protein>
    <submittedName>
        <fullName evidence="4">INO80 complex subunit D-like</fullName>
    </submittedName>
</protein>